<dbReference type="Gene3D" id="2.130.10.10">
    <property type="entry name" value="YVTN repeat-like/Quinoprotein amine dehydrogenase"/>
    <property type="match status" value="1"/>
</dbReference>
<dbReference type="RefSeq" id="WP_075906768.1">
    <property type="nucleotide sequence ID" value="NZ_MKZS01000002.1"/>
</dbReference>
<dbReference type="InterPro" id="IPR018247">
    <property type="entry name" value="EF_Hand_1_Ca_BS"/>
</dbReference>
<evidence type="ECO:0000313" key="3">
    <source>
        <dbReference type="Proteomes" id="UP000186657"/>
    </source>
</evidence>
<dbReference type="Proteomes" id="UP000186657">
    <property type="component" value="Unassembled WGS sequence"/>
</dbReference>
<keyword evidence="3" id="KW-1185">Reference proteome</keyword>
<dbReference type="Pfam" id="PF07452">
    <property type="entry name" value="CHRD"/>
    <property type="match status" value="1"/>
</dbReference>
<dbReference type="Pfam" id="PF00404">
    <property type="entry name" value="Dockerin_1"/>
    <property type="match status" value="1"/>
</dbReference>
<dbReference type="EMBL" id="MKZS01000002">
    <property type="protein sequence ID" value="OLT56109.1"/>
    <property type="molecule type" value="Genomic_DNA"/>
</dbReference>
<dbReference type="InterPro" id="IPR010895">
    <property type="entry name" value="CHRD"/>
</dbReference>
<name>A0A1U7MVB0_9CYAN</name>
<dbReference type="SUPFAM" id="SSF75011">
    <property type="entry name" value="3-carboxy-cis,cis-mucoante lactonizing enzyme"/>
    <property type="match status" value="1"/>
</dbReference>
<comment type="caution">
    <text evidence="2">The sequence shown here is derived from an EMBL/GenBank/DDBJ whole genome shotgun (WGS) entry which is preliminary data.</text>
</comment>
<sequence>MEDPTIFQESAPFGSNDGLFREENGLLPGVENLNLEPDRLGLIGAQTFDLESISLDQKAVWLQDPELISYSVLNSDTIETIANTDGIDIITGHHQNDPQARPKGSLPAHWNARLVEYRSNYKDPLTGDADSDGDLDTDDLALIVRASGTKVESGDPLDVNGDGRVTTRDARKVLRTLFRNDDYEAPLLSADLSNDTTNDGGTNSDRITADPSISGVVTDASQVTRLYGSLDDENFTDITHTVNPDGSFSLNRPLLEQINGSALGDGEQTLHLQAKDQWGNLAHFDLDFTMNRVLYTVSNEDSRELALVNTETDQMILLPLDDIEGWEEVETQLRSTEPRYFEAELTPEQVYIPEGEPSPIGSGASGIMKLVLDPTGANFGKEGPAIKYTIELEGVDLGGTSTETTADDVTAIHLHSGSQGAERIGPHTLNIFGLPGEDDDDAVFDFENNTITGIWDNLDSINSANNSNTSNGVPDHHLSDVLSGIEPLTTKTVSEYADELLAGNLYLQVHTNEFDIPGGVLRGQVEEVPGDGTYEASTEGFIESTFVEHILITPDEQKIYMTVNGSLQIANAIVGAEIRSLDWEAGTADLSVVSTFKTAEAGEPTVYPIGLSQVDDSQPIQSWPAQAWNQVHGPSIQPGSPIIQFSQWTSDRLFFINDETNELVEGFDPLVIEGVTEQTHGVFYNPSGTIALSPSYYWDLYDIDLYKVNPDNTVSYEDNITLSSPEGNGAFTHYVSWIDDRYAYTANMQYGPTSLTPEGVDIVGPGIWLIDAVEGTAERIIGTAATADDTGIFRNPSDLIVVGDKLYVAEEDSLDGTFGEDGYIAVYDISDKDNPEFIKRLKPGEDLPADFQIAHGLSPSADGSAVYVASYRSNYLIKIDTETDTVAKVYSSEDGLQGVHGGFAAGASR</sequence>
<dbReference type="AlphaFoldDB" id="A0A1U7MVB0"/>
<gene>
    <name evidence="2" type="ORF">BJP37_32300</name>
</gene>
<dbReference type="SUPFAM" id="SSF63446">
    <property type="entry name" value="Type I dockerin domain"/>
    <property type="match status" value="1"/>
</dbReference>
<evidence type="ECO:0000313" key="2">
    <source>
        <dbReference type="EMBL" id="OLT56109.1"/>
    </source>
</evidence>
<accession>A0A1U7MVB0</accession>
<proteinExistence type="predicted"/>
<protein>
    <recommendedName>
        <fullName evidence="1">CHRD domain-containing protein</fullName>
    </recommendedName>
</protein>
<dbReference type="PROSITE" id="PS00018">
    <property type="entry name" value="EF_HAND_1"/>
    <property type="match status" value="1"/>
</dbReference>
<dbReference type="InterPro" id="IPR015943">
    <property type="entry name" value="WD40/YVTN_repeat-like_dom_sf"/>
</dbReference>
<dbReference type="GO" id="GO:0004553">
    <property type="term" value="F:hydrolase activity, hydrolyzing O-glycosyl compounds"/>
    <property type="evidence" value="ECO:0007669"/>
    <property type="project" value="InterPro"/>
</dbReference>
<dbReference type="GO" id="GO:0000272">
    <property type="term" value="P:polysaccharide catabolic process"/>
    <property type="evidence" value="ECO:0007669"/>
    <property type="project" value="InterPro"/>
</dbReference>
<dbReference type="InterPro" id="IPR036439">
    <property type="entry name" value="Dockerin_dom_sf"/>
</dbReference>
<dbReference type="InterPro" id="IPR002105">
    <property type="entry name" value="Dockerin_1_rpt"/>
</dbReference>
<organism evidence="2 3">
    <name type="scientific">Moorena bouillonii PNG</name>
    <dbReference type="NCBI Taxonomy" id="568701"/>
    <lineage>
        <taxon>Bacteria</taxon>
        <taxon>Bacillati</taxon>
        <taxon>Cyanobacteriota</taxon>
        <taxon>Cyanophyceae</taxon>
        <taxon>Coleofasciculales</taxon>
        <taxon>Coleofasciculaceae</taxon>
        <taxon>Moorena</taxon>
    </lineage>
</organism>
<reference evidence="2 3" key="1">
    <citation type="submission" date="2016-10" db="EMBL/GenBank/DDBJ databases">
        <title>Comparative genomics uncovers the prolific and rare metabolic potential of the cyanobacterial genus Moorea.</title>
        <authorList>
            <person name="Leao T."/>
            <person name="Castelao G."/>
            <person name="Korobeynikov A."/>
            <person name="Monroe E.A."/>
            <person name="Podell S."/>
            <person name="Glukhov E."/>
            <person name="Allen E."/>
            <person name="Gerwick W.H."/>
            <person name="Gerwick L."/>
        </authorList>
    </citation>
    <scope>NUCLEOTIDE SEQUENCE [LARGE SCALE GENOMIC DNA]</scope>
    <source>
        <strain evidence="2 3">PNG5-198</strain>
    </source>
</reference>
<evidence type="ECO:0000259" key="1">
    <source>
        <dbReference type="Pfam" id="PF07452"/>
    </source>
</evidence>
<dbReference type="Gene3D" id="1.10.1330.10">
    <property type="entry name" value="Dockerin domain"/>
    <property type="match status" value="1"/>
</dbReference>
<feature type="domain" description="CHRD" evidence="1">
    <location>
        <begin position="341"/>
        <end position="525"/>
    </location>
</feature>